<dbReference type="EMBL" id="CP099490">
    <property type="protein sequence ID" value="USQ76121.1"/>
    <property type="molecule type" value="Genomic_DNA"/>
</dbReference>
<keyword evidence="2" id="KW-1185">Reference proteome</keyword>
<dbReference type="InterPro" id="IPR000801">
    <property type="entry name" value="Esterase-like"/>
</dbReference>
<protein>
    <submittedName>
        <fullName evidence="1">Alpha/beta hydrolase-fold protein</fullName>
    </submittedName>
</protein>
<name>A0ABY4YH69_9MICO</name>
<reference evidence="1" key="1">
    <citation type="submission" date="2022-06" db="EMBL/GenBank/DDBJ databases">
        <title>Ornithinimicrobium JY.X270.</title>
        <authorList>
            <person name="Huang Y."/>
        </authorList>
    </citation>
    <scope>NUCLEOTIDE SEQUENCE</scope>
    <source>
        <strain evidence="1">JY.X270</strain>
    </source>
</reference>
<sequence length="248" mass="27676">MDREQVEINAEGLDHPGTVIRYGHFGRPVIAFPSEAGRAWDYENSGMVEAVRSLVEEGRIKLYAVDSFDHLSWSNYSLPTEDRAHRHRIYENWILNHVVPMIDADSPGHQGIVTTGCSMGGYHAVNFALKRADLFPVAISLSGNFDPTSWRGWGETGEATYLNNPLAYVAGASGDHLQWLRSAVQVLIVVGEGAFEVHPTKSLPGARALADVLADKGVPHQLDIWGHDSAHDWPWWRKQIAYHLPRFC</sequence>
<dbReference type="InterPro" id="IPR029058">
    <property type="entry name" value="AB_hydrolase_fold"/>
</dbReference>
<dbReference type="Pfam" id="PF00756">
    <property type="entry name" value="Esterase"/>
    <property type="match status" value="1"/>
</dbReference>
<evidence type="ECO:0000313" key="2">
    <source>
        <dbReference type="Proteomes" id="UP001056535"/>
    </source>
</evidence>
<dbReference type="PANTHER" id="PTHR48098">
    <property type="entry name" value="ENTEROCHELIN ESTERASE-RELATED"/>
    <property type="match status" value="1"/>
</dbReference>
<gene>
    <name evidence="1" type="ORF">NF557_16265</name>
</gene>
<dbReference type="GO" id="GO:0016787">
    <property type="term" value="F:hydrolase activity"/>
    <property type="evidence" value="ECO:0007669"/>
    <property type="project" value="UniProtKB-KW"/>
</dbReference>
<accession>A0ABY4YH69</accession>
<dbReference type="SUPFAM" id="SSF53474">
    <property type="entry name" value="alpha/beta-Hydrolases"/>
    <property type="match status" value="1"/>
</dbReference>
<dbReference type="PANTHER" id="PTHR48098:SF3">
    <property type="entry name" value="IRON(III) ENTEROBACTIN ESTERASE"/>
    <property type="match status" value="1"/>
</dbReference>
<organism evidence="1 2">
    <name type="scientific">Ornithinimicrobium cryptoxanthini</name>
    <dbReference type="NCBI Taxonomy" id="2934161"/>
    <lineage>
        <taxon>Bacteria</taxon>
        <taxon>Bacillati</taxon>
        <taxon>Actinomycetota</taxon>
        <taxon>Actinomycetes</taxon>
        <taxon>Micrococcales</taxon>
        <taxon>Ornithinimicrobiaceae</taxon>
        <taxon>Ornithinimicrobium</taxon>
    </lineage>
</organism>
<dbReference type="RefSeq" id="WP_252620816.1">
    <property type="nucleotide sequence ID" value="NZ_CP099490.1"/>
</dbReference>
<dbReference type="Gene3D" id="3.40.50.1820">
    <property type="entry name" value="alpha/beta hydrolase"/>
    <property type="match status" value="1"/>
</dbReference>
<dbReference type="Proteomes" id="UP001056535">
    <property type="component" value="Chromosome"/>
</dbReference>
<dbReference type="InterPro" id="IPR050583">
    <property type="entry name" value="Mycobacterial_A85_antigen"/>
</dbReference>
<keyword evidence="1" id="KW-0378">Hydrolase</keyword>
<proteinExistence type="predicted"/>
<evidence type="ECO:0000313" key="1">
    <source>
        <dbReference type="EMBL" id="USQ76121.1"/>
    </source>
</evidence>